<dbReference type="InterPro" id="IPR003804">
    <property type="entry name" value="Lactate_perm"/>
</dbReference>
<feature type="transmembrane region" description="Helical" evidence="8">
    <location>
        <begin position="36"/>
        <end position="56"/>
    </location>
</feature>
<evidence type="ECO:0000256" key="3">
    <source>
        <dbReference type="ARBA" id="ARBA00022448"/>
    </source>
</evidence>
<feature type="transmembrane region" description="Helical" evidence="8">
    <location>
        <begin position="104"/>
        <end position="123"/>
    </location>
</feature>
<gene>
    <name evidence="9" type="ORF">CLV48_10555</name>
</gene>
<comment type="caution">
    <text evidence="8">Lacks conserved residue(s) required for the propagation of feature annotation.</text>
</comment>
<feature type="transmembrane region" description="Helical" evidence="8">
    <location>
        <begin position="370"/>
        <end position="390"/>
    </location>
</feature>
<sequence>MTVSLLPFLALFPILLVAVLLIGFRLPAKYSMPIGLVSTALIAKLGWGLSVIDIAASSIQGLFITFDILYIVFGAILLLTLLNFSGAIKVIRDGFSGISEDRRVQIVIIVWLFGSFIEGAAGFGTPAAIVAPLLLGMGFPAMAAVMLGLMVQSTPVTFGAVGTPILVGVRAGLESPELDILLAQTGMDYGNYIQLVTTQSAALHAIVGTLMPFFMICMMTKFFGGKKSWKEGLVMLPYSIFGGLVFTVPYLLTGIFLGPEFPSLLGSLVGLLILIPLTKKGFLVPKNKWDFPERSTWPNLWFGNLKVNIESRIIRPELSLLRSWLPYILLALVLVFTRMPQFPLKNFLLSFELAYQNILGSEISASSTPLYLPGTILLLVSLLTVFLHRMDWGNVGLALSQSAKMIIGAGFVLVFTIPMVRIYINSGISTEGLQGMPIVMAEWVATKVGTIYPLFAPSIGALGAFIAGSNTVSNLMFGLFQFGVAERLSMPTSIMVALQAVGAAAGNMIAIHNVVAASATVGYLGKEGMILRKTILPTIYYIVLVGLLGLLMVNSFII</sequence>
<name>A0A2P8E4B7_9BACT</name>
<feature type="transmembrane region" description="Helical" evidence="8">
    <location>
        <begin position="62"/>
        <end position="84"/>
    </location>
</feature>
<accession>A0A2P8E4B7</accession>
<dbReference type="RefSeq" id="WP_106567224.1">
    <property type="nucleotide sequence ID" value="NZ_PYGF01000005.1"/>
</dbReference>
<feature type="transmembrane region" description="Helical" evidence="8">
    <location>
        <begin position="129"/>
        <end position="149"/>
    </location>
</feature>
<comment type="subcellular location">
    <subcellularLocation>
        <location evidence="1 8">Cell membrane</location>
        <topology evidence="1 8">Multi-pass membrane protein</topology>
    </subcellularLocation>
</comment>
<feature type="transmembrane region" description="Helical" evidence="8">
    <location>
        <begin position="6"/>
        <end position="24"/>
    </location>
</feature>
<dbReference type="GO" id="GO:0005886">
    <property type="term" value="C:plasma membrane"/>
    <property type="evidence" value="ECO:0007669"/>
    <property type="project" value="UniProtKB-SubCell"/>
</dbReference>
<feature type="transmembrane region" description="Helical" evidence="8">
    <location>
        <begin position="320"/>
        <end position="339"/>
    </location>
</feature>
<dbReference type="NCBIfam" id="TIGR00795">
    <property type="entry name" value="lctP"/>
    <property type="match status" value="1"/>
</dbReference>
<dbReference type="OrthoDB" id="9761056at2"/>
<feature type="transmembrane region" description="Helical" evidence="8">
    <location>
        <begin position="156"/>
        <end position="173"/>
    </location>
</feature>
<keyword evidence="3 8" id="KW-0813">Transport</keyword>
<evidence type="ECO:0000256" key="1">
    <source>
        <dbReference type="ARBA" id="ARBA00004651"/>
    </source>
</evidence>
<keyword evidence="5 8" id="KW-0812">Transmembrane</keyword>
<evidence type="ECO:0000256" key="7">
    <source>
        <dbReference type="ARBA" id="ARBA00023136"/>
    </source>
</evidence>
<keyword evidence="6 8" id="KW-1133">Transmembrane helix</keyword>
<feature type="transmembrane region" description="Helical" evidence="8">
    <location>
        <begin position="261"/>
        <end position="278"/>
    </location>
</feature>
<dbReference type="PANTHER" id="PTHR30003">
    <property type="entry name" value="L-LACTATE PERMEASE"/>
    <property type="match status" value="1"/>
</dbReference>
<evidence type="ECO:0000256" key="5">
    <source>
        <dbReference type="ARBA" id="ARBA00022692"/>
    </source>
</evidence>
<keyword evidence="7 8" id="KW-0472">Membrane</keyword>
<dbReference type="PANTHER" id="PTHR30003:SF0">
    <property type="entry name" value="GLYCOLATE PERMEASE GLCA-RELATED"/>
    <property type="match status" value="1"/>
</dbReference>
<feature type="transmembrane region" description="Helical" evidence="8">
    <location>
        <begin position="235"/>
        <end position="255"/>
    </location>
</feature>
<feature type="transmembrane region" description="Helical" evidence="8">
    <location>
        <begin position="459"/>
        <end position="482"/>
    </location>
</feature>
<feature type="transmembrane region" description="Helical" evidence="8">
    <location>
        <begin position="201"/>
        <end position="223"/>
    </location>
</feature>
<comment type="similarity">
    <text evidence="2 8">Belongs to the lactate permease family.</text>
</comment>
<evidence type="ECO:0000256" key="4">
    <source>
        <dbReference type="ARBA" id="ARBA00022475"/>
    </source>
</evidence>
<keyword evidence="10" id="KW-1185">Reference proteome</keyword>
<dbReference type="Proteomes" id="UP000240708">
    <property type="component" value="Unassembled WGS sequence"/>
</dbReference>
<dbReference type="GO" id="GO:0015295">
    <property type="term" value="F:solute:proton symporter activity"/>
    <property type="evidence" value="ECO:0007669"/>
    <property type="project" value="TreeGrafter"/>
</dbReference>
<organism evidence="9 10">
    <name type="scientific">Cecembia rubra</name>
    <dbReference type="NCBI Taxonomy" id="1485585"/>
    <lineage>
        <taxon>Bacteria</taxon>
        <taxon>Pseudomonadati</taxon>
        <taxon>Bacteroidota</taxon>
        <taxon>Cytophagia</taxon>
        <taxon>Cytophagales</taxon>
        <taxon>Cyclobacteriaceae</taxon>
        <taxon>Cecembia</taxon>
    </lineage>
</organism>
<dbReference type="EMBL" id="PYGF01000005">
    <property type="protein sequence ID" value="PSL04314.1"/>
    <property type="molecule type" value="Genomic_DNA"/>
</dbReference>
<comment type="caution">
    <text evidence="9">The sequence shown here is derived from an EMBL/GenBank/DDBJ whole genome shotgun (WGS) entry which is preliminary data.</text>
</comment>
<feature type="transmembrane region" description="Helical" evidence="8">
    <location>
        <begin position="539"/>
        <end position="557"/>
    </location>
</feature>
<evidence type="ECO:0000256" key="2">
    <source>
        <dbReference type="ARBA" id="ARBA00010100"/>
    </source>
</evidence>
<dbReference type="Pfam" id="PF02652">
    <property type="entry name" value="Lactate_perm"/>
    <property type="match status" value="1"/>
</dbReference>
<evidence type="ECO:0000256" key="8">
    <source>
        <dbReference type="RuleBase" id="RU365092"/>
    </source>
</evidence>
<feature type="transmembrane region" description="Helical" evidence="8">
    <location>
        <begin position="402"/>
        <end position="424"/>
    </location>
</feature>
<dbReference type="GO" id="GO:0015129">
    <property type="term" value="F:lactate transmembrane transporter activity"/>
    <property type="evidence" value="ECO:0007669"/>
    <property type="project" value="UniProtKB-UniRule"/>
</dbReference>
<evidence type="ECO:0000256" key="6">
    <source>
        <dbReference type="ARBA" id="ARBA00022989"/>
    </source>
</evidence>
<protein>
    <recommendedName>
        <fullName evidence="8">L-lactate permease</fullName>
    </recommendedName>
</protein>
<evidence type="ECO:0000313" key="10">
    <source>
        <dbReference type="Proteomes" id="UP000240708"/>
    </source>
</evidence>
<evidence type="ECO:0000313" key="9">
    <source>
        <dbReference type="EMBL" id="PSL04314.1"/>
    </source>
</evidence>
<keyword evidence="4 8" id="KW-1003">Cell membrane</keyword>
<reference evidence="9 10" key="1">
    <citation type="submission" date="2018-03" db="EMBL/GenBank/DDBJ databases">
        <title>Genomic Encyclopedia of Archaeal and Bacterial Type Strains, Phase II (KMG-II): from individual species to whole genera.</title>
        <authorList>
            <person name="Goeker M."/>
        </authorList>
    </citation>
    <scope>NUCLEOTIDE SEQUENCE [LARGE SCALE GENOMIC DNA]</scope>
    <source>
        <strain evidence="9 10">DSM 28057</strain>
    </source>
</reference>
<proteinExistence type="inferred from homology"/>
<feature type="transmembrane region" description="Helical" evidence="8">
    <location>
        <begin position="494"/>
        <end position="519"/>
    </location>
</feature>
<comment type="function">
    <text evidence="8">Uptake of L-lactate across the membrane. Can also transport D-lactate and glycolate.</text>
</comment>
<dbReference type="AlphaFoldDB" id="A0A2P8E4B7"/>